<gene>
    <name evidence="2" type="ORF">QC821_01730</name>
</gene>
<dbReference type="Gene3D" id="2.60.40.2070">
    <property type="match status" value="1"/>
</dbReference>
<comment type="caution">
    <text evidence="2">The sequence shown here is derived from an EMBL/GenBank/DDBJ whole genome shotgun (WGS) entry which is preliminary data.</text>
</comment>
<proteinExistence type="predicted"/>
<sequence length="793" mass="86287">MLLMSSQAHADTTPAPAARLADWYTRLVAQLSPEPDWAGASGVAASGIPGIGTLEELWLEATVNDQRRPTTALVLIHDGHAVWVAASDLEQWRISLPASEPLDHYGEPFYPLEPLGISSELDRRRSTLDLKVPAALFADTHLGGLGRERVALTPSSPGAFFNYDLSSTNSRGETRHSGLLEQGVFNGWGSGVNRLVVRAPPADDLPSIVRLDTQWRRDNPDNMRTLRLGDTTTLGTAWSGGVRFGGLQWGSNFTTRPQMVTLPLQSMAGEAALPSTVDLYVNDALRLRRDVPPGPFIIDEIPMITGQGQARLVVRDVLGREQLITQSFYTSARLLQPGLRSYSVELGTVRQDYGRESNAYGRALGTATYRAGVTHWLTTELHAQVLQDQQMAGLGGSWLLPFGGVMHAAYAASEADGRQGDLTTLGLQRQGWPLSVGVESQFASEDFMRLGMQQGRPLPRHQQSVFSSLSSAQLGSLSLSYTAQRFDSRDDIEIINLGYSKSLGSFGHLTLAALHFMANGETALRAGLSIPLGMPRTRASLSFSERGENRQGSMQIQRSLPVGRGVGYRVSAGLGDDDHHQASLGLQSDYQTYLLEASQRHGHTASRANVRGGAAWLGGNLFASRHIDRSFAVVQLPGFADVQVYADNQPVARTNRHGNALVPRLRAYEHNRIGIEQADLPLGAKVDSLEMQVAPYYRSGVALRFPVTHSRDALFRILLESGEPLPAGAVVENARGEHFAVGLRGEAFVTDLASTNRLRARWRGQACDFTLQVPEVEDVFLELGDVTCHGVTP</sequence>
<dbReference type="Proteomes" id="UP001251374">
    <property type="component" value="Unassembled WGS sequence"/>
</dbReference>
<dbReference type="Gene3D" id="2.60.40.2610">
    <property type="entry name" value="Outer membrane usher protein FimD, plug domain"/>
    <property type="match status" value="1"/>
</dbReference>
<dbReference type="Pfam" id="PF13953">
    <property type="entry name" value="PapC_C"/>
    <property type="match status" value="1"/>
</dbReference>
<evidence type="ECO:0000313" key="3">
    <source>
        <dbReference type="Proteomes" id="UP001251374"/>
    </source>
</evidence>
<dbReference type="InterPro" id="IPR043142">
    <property type="entry name" value="PapC-like_C_sf"/>
</dbReference>
<dbReference type="Pfam" id="PF00577">
    <property type="entry name" value="Usher"/>
    <property type="match status" value="2"/>
</dbReference>
<dbReference type="InterPro" id="IPR042186">
    <property type="entry name" value="FimD_plug_dom"/>
</dbReference>
<reference evidence="2 3" key="1">
    <citation type="submission" date="2023-04" db="EMBL/GenBank/DDBJ databases">
        <title>A long-awaited taxogenomic arrangement of the family Halomonadaceae.</title>
        <authorList>
            <person name="De La Haba R."/>
            <person name="Chuvochina M."/>
            <person name="Wittouck S."/>
            <person name="Arahal D.R."/>
            <person name="Sanchez-Porro C."/>
            <person name="Hugenholtz P."/>
            <person name="Ventosa A."/>
        </authorList>
    </citation>
    <scope>NUCLEOTIDE SEQUENCE [LARGE SCALE GENOMIC DNA]</scope>
    <source>
        <strain evidence="2 3">DSM 26770</strain>
    </source>
</reference>
<name>A0ABU1H954_9GAMM</name>
<organism evidence="2 3">
    <name type="scientific">Franzmannia qiaohouensis</name>
    <dbReference type="NCBI Taxonomy" id="1329370"/>
    <lineage>
        <taxon>Bacteria</taxon>
        <taxon>Pseudomonadati</taxon>
        <taxon>Pseudomonadota</taxon>
        <taxon>Gammaproteobacteria</taxon>
        <taxon>Oceanospirillales</taxon>
        <taxon>Halomonadaceae</taxon>
        <taxon>Franzmannia</taxon>
    </lineage>
</organism>
<dbReference type="InterPro" id="IPR000015">
    <property type="entry name" value="Fimb_usher"/>
</dbReference>
<protein>
    <submittedName>
        <fullName evidence="2">Fimbria/pilus outer membrane usher protein</fullName>
    </submittedName>
</protein>
<dbReference type="EMBL" id="JARWAM010000001">
    <property type="protein sequence ID" value="MDR5903991.1"/>
    <property type="molecule type" value="Genomic_DNA"/>
</dbReference>
<keyword evidence="3" id="KW-1185">Reference proteome</keyword>
<dbReference type="PANTHER" id="PTHR30451">
    <property type="entry name" value="OUTER MEMBRANE USHER PROTEIN"/>
    <property type="match status" value="1"/>
</dbReference>
<evidence type="ECO:0000313" key="2">
    <source>
        <dbReference type="EMBL" id="MDR5903991.1"/>
    </source>
</evidence>
<accession>A0ABU1H954</accession>
<dbReference type="InterPro" id="IPR025949">
    <property type="entry name" value="PapC-like_C"/>
</dbReference>
<dbReference type="RefSeq" id="WP_309716375.1">
    <property type="nucleotide sequence ID" value="NZ_JARWAM010000001.1"/>
</dbReference>
<evidence type="ECO:0000259" key="1">
    <source>
        <dbReference type="Pfam" id="PF13953"/>
    </source>
</evidence>
<feature type="domain" description="PapC-like C-terminal" evidence="1">
    <location>
        <begin position="714"/>
        <end position="775"/>
    </location>
</feature>
<dbReference type="PANTHER" id="PTHR30451:SF5">
    <property type="entry name" value="SLR0019 PROTEIN"/>
    <property type="match status" value="1"/>
</dbReference>
<dbReference type="Gene3D" id="2.60.40.3110">
    <property type="match status" value="1"/>
</dbReference>